<sequence length="171" mass="19595">MAVHKRQSPFAAVFEFLQPFAKQLPTHKKPNRGDEYVNFSTWSIYRHYHLWQWVYDKLLGSFMEHATKTCFDKRHWRGKRRVLLSGQVLGTAVPVLWRRGAKHVLFASSGRDSGVLALIWSALALVAAWSSTVALVKWHRGASTKSAKQETAFYGRYFPFSVWETCGTSCA</sequence>
<dbReference type="EMBL" id="KE346217">
    <property type="protein sequence ID" value="EXC30737.1"/>
    <property type="molecule type" value="Genomic_DNA"/>
</dbReference>
<proteinExistence type="predicted"/>
<feature type="transmembrane region" description="Helical" evidence="1">
    <location>
        <begin position="117"/>
        <end position="136"/>
    </location>
</feature>
<evidence type="ECO:0000256" key="1">
    <source>
        <dbReference type="SAM" id="Phobius"/>
    </source>
</evidence>
<reference evidence="3" key="1">
    <citation type="submission" date="2013-01" db="EMBL/GenBank/DDBJ databases">
        <title>Draft Genome Sequence of a Mulberry Tree, Morus notabilis C.K. Schneid.</title>
        <authorList>
            <person name="He N."/>
            <person name="Zhao S."/>
        </authorList>
    </citation>
    <scope>NUCLEOTIDE SEQUENCE</scope>
</reference>
<accession>W9SVZ8</accession>
<dbReference type="Proteomes" id="UP000030645">
    <property type="component" value="Unassembled WGS sequence"/>
</dbReference>
<keyword evidence="1" id="KW-1133">Transmembrane helix</keyword>
<evidence type="ECO:0000313" key="2">
    <source>
        <dbReference type="EMBL" id="EXC30737.1"/>
    </source>
</evidence>
<feature type="transmembrane region" description="Helical" evidence="1">
    <location>
        <begin position="81"/>
        <end position="97"/>
    </location>
</feature>
<evidence type="ECO:0000313" key="3">
    <source>
        <dbReference type="Proteomes" id="UP000030645"/>
    </source>
</evidence>
<keyword evidence="1" id="KW-0812">Transmembrane</keyword>
<name>W9SVZ8_9ROSA</name>
<keyword evidence="1" id="KW-0472">Membrane</keyword>
<protein>
    <submittedName>
        <fullName evidence="2">Uncharacterized protein</fullName>
    </submittedName>
</protein>
<organism evidence="2 3">
    <name type="scientific">Morus notabilis</name>
    <dbReference type="NCBI Taxonomy" id="981085"/>
    <lineage>
        <taxon>Eukaryota</taxon>
        <taxon>Viridiplantae</taxon>
        <taxon>Streptophyta</taxon>
        <taxon>Embryophyta</taxon>
        <taxon>Tracheophyta</taxon>
        <taxon>Spermatophyta</taxon>
        <taxon>Magnoliopsida</taxon>
        <taxon>eudicotyledons</taxon>
        <taxon>Gunneridae</taxon>
        <taxon>Pentapetalae</taxon>
        <taxon>rosids</taxon>
        <taxon>fabids</taxon>
        <taxon>Rosales</taxon>
        <taxon>Moraceae</taxon>
        <taxon>Moreae</taxon>
        <taxon>Morus</taxon>
    </lineage>
</organism>
<keyword evidence="3" id="KW-1185">Reference proteome</keyword>
<dbReference type="AlphaFoldDB" id="W9SVZ8"/>
<gene>
    <name evidence="2" type="ORF">L484_027912</name>
</gene>